<gene>
    <name evidence="2" type="primary">mutA</name>
    <name evidence="2" type="ORF">NBRC110019_32260</name>
</gene>
<dbReference type="Pfam" id="PF01642">
    <property type="entry name" value="MM_CoA_mutase"/>
    <property type="match status" value="1"/>
</dbReference>
<dbReference type="SUPFAM" id="SSF51703">
    <property type="entry name" value="Cobalamin (vitamin B12)-dependent enzymes"/>
    <property type="match status" value="1"/>
</dbReference>
<evidence type="ECO:0000313" key="3">
    <source>
        <dbReference type="Proteomes" id="UP001143545"/>
    </source>
</evidence>
<name>A0A9W6EV19_9FLAO</name>
<feature type="domain" description="Methylmalonyl-CoA mutase alpha/beta chain catalytic" evidence="1">
    <location>
        <begin position="137"/>
        <end position="420"/>
    </location>
</feature>
<dbReference type="InterPro" id="IPR006099">
    <property type="entry name" value="MeMalonylCoA_mutase_a/b_cat"/>
</dbReference>
<reference evidence="2" key="1">
    <citation type="submission" date="2022-07" db="EMBL/GenBank/DDBJ databases">
        <title>Taxonomy of Novel Oxalotrophic and Methylotrophic Bacteria.</title>
        <authorList>
            <person name="Sahin N."/>
            <person name="Tani A."/>
        </authorList>
    </citation>
    <scope>NUCLEOTIDE SEQUENCE</scope>
    <source>
        <strain evidence="2">AM327</strain>
    </source>
</reference>
<proteinExistence type="predicted"/>
<evidence type="ECO:0000313" key="2">
    <source>
        <dbReference type="EMBL" id="GLB54185.1"/>
    </source>
</evidence>
<dbReference type="GO" id="GO:0031419">
    <property type="term" value="F:cobalamin binding"/>
    <property type="evidence" value="ECO:0007669"/>
    <property type="project" value="InterPro"/>
</dbReference>
<dbReference type="InterPro" id="IPR016176">
    <property type="entry name" value="Cbl-dep_enz_cat"/>
</dbReference>
<protein>
    <submittedName>
        <fullName evidence="2">Methylmalonyl-CoA mutase</fullName>
    </submittedName>
</protein>
<organism evidence="2 3">
    <name type="scientific">Neptunitalea chrysea</name>
    <dbReference type="NCBI Taxonomy" id="1647581"/>
    <lineage>
        <taxon>Bacteria</taxon>
        <taxon>Pseudomonadati</taxon>
        <taxon>Bacteroidota</taxon>
        <taxon>Flavobacteriia</taxon>
        <taxon>Flavobacteriales</taxon>
        <taxon>Flavobacteriaceae</taxon>
        <taxon>Neptunitalea</taxon>
    </lineage>
</organism>
<evidence type="ECO:0000259" key="1">
    <source>
        <dbReference type="Pfam" id="PF01642"/>
    </source>
</evidence>
<dbReference type="GO" id="GO:0016866">
    <property type="term" value="F:intramolecular transferase activity"/>
    <property type="evidence" value="ECO:0007669"/>
    <property type="project" value="InterPro"/>
</dbReference>
<dbReference type="Gene3D" id="3.20.20.240">
    <property type="entry name" value="Methylmalonyl-CoA mutase"/>
    <property type="match status" value="1"/>
</dbReference>
<dbReference type="AlphaFoldDB" id="A0A9W6EV19"/>
<dbReference type="PANTHER" id="PTHR48101">
    <property type="entry name" value="METHYLMALONYL-COA MUTASE, MITOCHONDRIAL-RELATED"/>
    <property type="match status" value="1"/>
</dbReference>
<accession>A0A9W6EV19</accession>
<dbReference type="Proteomes" id="UP001143545">
    <property type="component" value="Unassembled WGS sequence"/>
</dbReference>
<sequence length="455" mass="51654">MNNQLFTDFNDVPSNQWKQKIQVDLKGKDYNDTLIWRTPEGIDVKPFYTNEDLKDIPKTPIKGEDWLINQKVYVGDEKIARKLALDYISRGAESIRFEIPAASTKIDMLLDGFPFDTTPLYIYCHFISESYIKELQAVLASHKAKGYIVIDIIGNLALTGNWYISLAEDHSILESLLATKSDFPIALGIDTALYQNAGATTVQQLAYALGHANEYLNHFKESIALSFVFDIAIGSNYFFEIAKIKALRVLWSTLAEAYSATETCFIYATPSKRNKTIYDYNVNMLRTTTECMSAVLGGANVVSNTAYDGLFHKENEFGNRIARNQLLILKHESYFNLVANPTEGTYYIESLTKQLAEKALDIFKTIEKGGGFLSQLKEHTIQKKIKESAKEEQVLFDANDLVAIGTNKYPNPQDKIKHDLQLYPFVKTDVKKTLIEPIIEKRLAETLEKKRLENE</sequence>
<keyword evidence="3" id="KW-1185">Reference proteome</keyword>
<comment type="caution">
    <text evidence="2">The sequence shown here is derived from an EMBL/GenBank/DDBJ whole genome shotgun (WGS) entry which is preliminary data.</text>
</comment>
<dbReference type="PANTHER" id="PTHR48101:SF1">
    <property type="entry name" value="METHYLMALONYL-COA MUTASE, LARGE SUBUNIT"/>
    <property type="match status" value="1"/>
</dbReference>
<dbReference type="CDD" id="cd03677">
    <property type="entry name" value="MM_CoA_mutase_beta"/>
    <property type="match status" value="1"/>
</dbReference>
<dbReference type="RefSeq" id="WP_281756569.1">
    <property type="nucleotide sequence ID" value="NZ_BRVP01000041.1"/>
</dbReference>
<dbReference type="EMBL" id="BRVP01000041">
    <property type="protein sequence ID" value="GLB54185.1"/>
    <property type="molecule type" value="Genomic_DNA"/>
</dbReference>